<keyword evidence="1" id="KW-0175">Coiled coil</keyword>
<feature type="region of interest" description="Disordered" evidence="2">
    <location>
        <begin position="323"/>
        <end position="365"/>
    </location>
</feature>
<sequence>MHRFRDSQPEFEMLTPPSLPAAKCSTPQIPKLAKAFVDSLNAQQLSNFLTWMLYYDLVELPESPRKWYEMINSMEMRGWLALGDFLSQITGTGYGFDLIVLDSICDRINLRRASVHGLIIHFADPKNMAFTQIAATINTATEDGKSKLETLEAVQAKLHSLYQLATNLKPTEGSTYHVWHAVIVKRLRGFLHLVIGPRIAHVRLGAPLITASTCENLPKEKQDGVKLSYMYEALQQKRQVPLERYGIHPSTPTRVYLTPQSPPMHAVSALDDAELARSHAIHLMKLNQVLYAQVAKLTRENEDLTEANDKLELTVATLRGIQQADDSQLNTPNNPPSSPPYKQDSNTSTFLRIPPTRTRPRSLSHNAGEKLAAELDAKINISKRSHKRQQSEVLSWKYQVFSGLEGKPLPTLRLSDPVTGELIPPPPSRAPPPIPRVEVSRPVSYAEKRSRRSGMIFDSQVIAGRLNFGGTTSRVYESDDEGDGVEVATPTPVARKRLTYE</sequence>
<dbReference type="AlphaFoldDB" id="A0A9W9CKC7"/>
<name>A0A9W9CKC7_9PLEO</name>
<feature type="coiled-coil region" evidence="1">
    <location>
        <begin position="287"/>
        <end position="314"/>
    </location>
</feature>
<dbReference type="OrthoDB" id="3792038at2759"/>
<accession>A0A9W9CKC7</accession>
<organism evidence="3 4">
    <name type="scientific">Neocucurbitaria cava</name>
    <dbReference type="NCBI Taxonomy" id="798079"/>
    <lineage>
        <taxon>Eukaryota</taxon>
        <taxon>Fungi</taxon>
        <taxon>Dikarya</taxon>
        <taxon>Ascomycota</taxon>
        <taxon>Pezizomycotina</taxon>
        <taxon>Dothideomycetes</taxon>
        <taxon>Pleosporomycetidae</taxon>
        <taxon>Pleosporales</taxon>
        <taxon>Pleosporineae</taxon>
        <taxon>Cucurbitariaceae</taxon>
        <taxon>Neocucurbitaria</taxon>
    </lineage>
</organism>
<evidence type="ECO:0000256" key="2">
    <source>
        <dbReference type="SAM" id="MobiDB-lite"/>
    </source>
</evidence>
<evidence type="ECO:0000256" key="1">
    <source>
        <dbReference type="SAM" id="Coils"/>
    </source>
</evidence>
<evidence type="ECO:0000313" key="4">
    <source>
        <dbReference type="Proteomes" id="UP001140560"/>
    </source>
</evidence>
<gene>
    <name evidence="3" type="ORF">N0V83_007391</name>
</gene>
<keyword evidence="4" id="KW-1185">Reference proteome</keyword>
<evidence type="ECO:0000313" key="3">
    <source>
        <dbReference type="EMBL" id="KAJ4366863.1"/>
    </source>
</evidence>
<dbReference type="EMBL" id="JAPEUY010000013">
    <property type="protein sequence ID" value="KAJ4366863.1"/>
    <property type="molecule type" value="Genomic_DNA"/>
</dbReference>
<protein>
    <submittedName>
        <fullName evidence="3">Uncharacterized protein</fullName>
    </submittedName>
</protein>
<comment type="caution">
    <text evidence="3">The sequence shown here is derived from an EMBL/GenBank/DDBJ whole genome shotgun (WGS) entry which is preliminary data.</text>
</comment>
<dbReference type="Proteomes" id="UP001140560">
    <property type="component" value="Unassembled WGS sequence"/>
</dbReference>
<proteinExistence type="predicted"/>
<feature type="region of interest" description="Disordered" evidence="2">
    <location>
        <begin position="474"/>
        <end position="501"/>
    </location>
</feature>
<reference evidence="3" key="1">
    <citation type="submission" date="2022-10" db="EMBL/GenBank/DDBJ databases">
        <title>Tapping the CABI collections for fungal endophytes: first genome assemblies for Collariella, Neodidymelliopsis, Ascochyta clinopodiicola, Didymella pomorum, Didymosphaeria variabile, Neocosmospora piperis and Neocucurbitaria cava.</title>
        <authorList>
            <person name="Hill R."/>
        </authorList>
    </citation>
    <scope>NUCLEOTIDE SEQUENCE</scope>
    <source>
        <strain evidence="3">IMI 356814</strain>
    </source>
</reference>